<feature type="transmembrane region" description="Helical" evidence="6">
    <location>
        <begin position="297"/>
        <end position="316"/>
    </location>
</feature>
<evidence type="ECO:0000313" key="8">
    <source>
        <dbReference type="EMBL" id="CAD8974240.1"/>
    </source>
</evidence>
<evidence type="ECO:0000313" key="7">
    <source>
        <dbReference type="EMBL" id="CAD8747456.1"/>
    </source>
</evidence>
<name>A0A6T8M3D5_HEMAN</name>
<protein>
    <submittedName>
        <fullName evidence="7">Uncharacterized protein</fullName>
    </submittedName>
</protein>
<dbReference type="InterPro" id="IPR037185">
    <property type="entry name" value="EmrE-like"/>
</dbReference>
<dbReference type="AlphaFoldDB" id="A0A6T8M3D5"/>
<dbReference type="PANTHER" id="PTHR10231">
    <property type="entry name" value="NUCLEOTIDE-SUGAR TRANSMEMBRANE TRANSPORTER"/>
    <property type="match status" value="1"/>
</dbReference>
<keyword evidence="2 6" id="KW-0812">Transmembrane</keyword>
<keyword evidence="4 6" id="KW-0472">Membrane</keyword>
<evidence type="ECO:0000256" key="4">
    <source>
        <dbReference type="ARBA" id="ARBA00023136"/>
    </source>
</evidence>
<feature type="transmembrane region" description="Helical" evidence="6">
    <location>
        <begin position="16"/>
        <end position="34"/>
    </location>
</feature>
<comment type="subcellular location">
    <subcellularLocation>
        <location evidence="1">Membrane</location>
        <topology evidence="1">Multi-pass membrane protein</topology>
    </subcellularLocation>
</comment>
<keyword evidence="3 6" id="KW-1133">Transmembrane helix</keyword>
<feature type="region of interest" description="Disordered" evidence="5">
    <location>
        <begin position="389"/>
        <end position="422"/>
    </location>
</feature>
<evidence type="ECO:0000256" key="1">
    <source>
        <dbReference type="ARBA" id="ARBA00004141"/>
    </source>
</evidence>
<dbReference type="InterPro" id="IPR007271">
    <property type="entry name" value="Nuc_sug_transpt"/>
</dbReference>
<evidence type="ECO:0000256" key="3">
    <source>
        <dbReference type="ARBA" id="ARBA00022989"/>
    </source>
</evidence>
<feature type="transmembrane region" description="Helical" evidence="6">
    <location>
        <begin position="269"/>
        <end position="291"/>
    </location>
</feature>
<organism evidence="7">
    <name type="scientific">Hemiselmis andersenii</name>
    <name type="common">Cryptophyte alga</name>
    <dbReference type="NCBI Taxonomy" id="464988"/>
    <lineage>
        <taxon>Eukaryota</taxon>
        <taxon>Cryptophyceae</taxon>
        <taxon>Cryptomonadales</taxon>
        <taxon>Hemiselmidaceae</taxon>
        <taxon>Hemiselmis</taxon>
    </lineage>
</organism>
<dbReference type="Pfam" id="PF04142">
    <property type="entry name" value="Nuc_sug_transp"/>
    <property type="match status" value="1"/>
</dbReference>
<feature type="transmembrane region" description="Helical" evidence="6">
    <location>
        <begin position="208"/>
        <end position="224"/>
    </location>
</feature>
<gene>
    <name evidence="8" type="ORF">HAND00432_LOCUS25242</name>
    <name evidence="7" type="ORF">HAND1043_LOCUS13953</name>
</gene>
<feature type="transmembrane region" description="Helical" evidence="6">
    <location>
        <begin position="336"/>
        <end position="354"/>
    </location>
</feature>
<evidence type="ECO:0000256" key="5">
    <source>
        <dbReference type="SAM" id="MobiDB-lite"/>
    </source>
</evidence>
<feature type="transmembrane region" description="Helical" evidence="6">
    <location>
        <begin position="244"/>
        <end position="262"/>
    </location>
</feature>
<dbReference type="SUPFAM" id="SSF103481">
    <property type="entry name" value="Multidrug resistance efflux transporter EmrE"/>
    <property type="match status" value="1"/>
</dbReference>
<evidence type="ECO:0000256" key="2">
    <source>
        <dbReference type="ARBA" id="ARBA00022692"/>
    </source>
</evidence>
<accession>A0A6T8M3D5</accession>
<dbReference type="EMBL" id="HBFX01041957">
    <property type="protein sequence ID" value="CAD8974240.1"/>
    <property type="molecule type" value="Transcribed_RNA"/>
</dbReference>
<reference evidence="7" key="1">
    <citation type="submission" date="2021-01" db="EMBL/GenBank/DDBJ databases">
        <authorList>
            <person name="Corre E."/>
            <person name="Pelletier E."/>
            <person name="Niang G."/>
            <person name="Scheremetjew M."/>
            <person name="Finn R."/>
            <person name="Kale V."/>
            <person name="Holt S."/>
            <person name="Cochrane G."/>
            <person name="Meng A."/>
            <person name="Brown T."/>
            <person name="Cohen L."/>
        </authorList>
    </citation>
    <scope>NUCLEOTIDE SEQUENCE</scope>
    <source>
        <strain evidence="7">CCMP441</strain>
        <strain evidence="8">CCMP644</strain>
    </source>
</reference>
<dbReference type="EMBL" id="HBFK01022547">
    <property type="protein sequence ID" value="CAD8747456.1"/>
    <property type="molecule type" value="Transcribed_RNA"/>
</dbReference>
<proteinExistence type="predicted"/>
<feature type="compositionally biased region" description="Low complexity" evidence="5">
    <location>
        <begin position="395"/>
        <end position="412"/>
    </location>
</feature>
<evidence type="ECO:0000256" key="6">
    <source>
        <dbReference type="SAM" id="Phobius"/>
    </source>
</evidence>
<dbReference type="GO" id="GO:0015165">
    <property type="term" value="F:pyrimidine nucleotide-sugar transmembrane transporter activity"/>
    <property type="evidence" value="ECO:0007669"/>
    <property type="project" value="InterPro"/>
</dbReference>
<feature type="transmembrane region" description="Helical" evidence="6">
    <location>
        <begin position="175"/>
        <end position="196"/>
    </location>
</feature>
<sequence length="1108" mass="120911">MHPAGGGENRPSFTQTLRAFFMLVFVQTTFLLSFKLSQKGGIYKYNTASAIASTELIKFLLAAGFHWSSNRTVGSWFSTVRVPALLQWTALAFMYCANNQLTFVMLKSIGPGQLTLFKSSAPMMTALMMMVLYNEHINHVQWSCISLTMAGLLSVFGTANCESGKPGGEGASGSIPLLVISCTITSACSVVNSKLVQQGSTPLQEQNMMLYAQGFIMNLAAYSLGFNPSAHVKGYFEGYDNPSVLVVLVMQSFMGLAIAYVYKHGGAIIKTLASSVQAALLCVLDVLLFGLKWSVGTVGGTVTVLVASYLYFSVALRIEAPKQAATSSVSRTRTKVLGWSVVLLLSTYVGHAHFQSYLSGPLWASLATGSNASAAGSVNKTASLLRATVAPTPKPSNSSTASSAPAAGPSAREAGRAPPPAVVKSLRGPFRYAVLMRGLAATSYRHWSGAMTHVSWKPMACNFISNVLNPTKADVFVYAVVDDEKEAADIQKVLQPKGMQVERPRQFEREGAKLVDPKLTDTAWACTQGTGVRCPSTIKGKLSSFYGFKRSFAIMAEYEAKHGFTYDKVISTRFDLFFPRSVGPAIPMWNSYYLHSNTVGPVPDNYIGDTFIVGDRRAAESWSRVYDSLVSQKIPISPPGTYGNHQNIGTQLNLDGFPGKPWRDTCAGGAVCALPDIKRPNISNTNIPLPTCRREMGSGQGNDNCERWKEFQAEVYRPSAAAKSNLHQDIPCDGKCVAVCIVGSLRSFFHPQVGNSIVETAIAKFNPSGRSDVFLVLGEQKPNEVSSDPGTYKVSKDEQCTLLSKMNIVDWAYTQAKQVTKAQICEGLVSKEEKQSGKNYDWVVRIRSDSKWKRMDLNVSVAKKGVYFRHDQAAISSRDSFGNSVFPFANGNQPPLHEVDVNNPRSEFDYTLYRVSREVGLKQRYFVSLVGYVAHGVYGYPVTPKGVNEKYGPVSKLLVQAQESKDVKALARAYKCLDNVMSMACYRLRSKLPHKKTSSVIDIRSVMTLLSDLAAKGDTSKEKLDGMIEKYKRFHPVLMSEVLDGTPGNVMPSLQLACDQECAPANKPPNGTWHWKCIDPNSAFALSLAATWHPPGFYPVRAGDLGEC</sequence>
<dbReference type="GO" id="GO:0000139">
    <property type="term" value="C:Golgi membrane"/>
    <property type="evidence" value="ECO:0007669"/>
    <property type="project" value="InterPro"/>
</dbReference>